<dbReference type="SMART" id="SM00355">
    <property type="entry name" value="ZnF_C2H2"/>
    <property type="match status" value="3"/>
</dbReference>
<dbReference type="PROSITE" id="PS00028">
    <property type="entry name" value="ZINC_FINGER_C2H2_1"/>
    <property type="match status" value="1"/>
</dbReference>
<proteinExistence type="predicted"/>
<organism evidence="4 5">
    <name type="scientific">Penicillium cosmopolitanum</name>
    <dbReference type="NCBI Taxonomy" id="1131564"/>
    <lineage>
        <taxon>Eukaryota</taxon>
        <taxon>Fungi</taxon>
        <taxon>Dikarya</taxon>
        <taxon>Ascomycota</taxon>
        <taxon>Pezizomycotina</taxon>
        <taxon>Eurotiomycetes</taxon>
        <taxon>Eurotiomycetidae</taxon>
        <taxon>Eurotiales</taxon>
        <taxon>Aspergillaceae</taxon>
        <taxon>Penicillium</taxon>
    </lineage>
</organism>
<dbReference type="OrthoDB" id="9368434at2759"/>
<keyword evidence="1" id="KW-0862">Zinc</keyword>
<feature type="region of interest" description="Disordered" evidence="2">
    <location>
        <begin position="1"/>
        <end position="167"/>
    </location>
</feature>
<feature type="region of interest" description="Disordered" evidence="2">
    <location>
        <begin position="783"/>
        <end position="810"/>
    </location>
</feature>
<feature type="domain" description="C2H2-type" evidence="3">
    <location>
        <begin position="410"/>
        <end position="437"/>
    </location>
</feature>
<feature type="compositionally biased region" description="Low complexity" evidence="2">
    <location>
        <begin position="153"/>
        <end position="167"/>
    </location>
</feature>
<keyword evidence="1" id="KW-0863">Zinc-finger</keyword>
<evidence type="ECO:0000256" key="1">
    <source>
        <dbReference type="PROSITE-ProRule" id="PRU00042"/>
    </source>
</evidence>
<gene>
    <name evidence="4" type="ORF">N7509_004639</name>
</gene>
<dbReference type="RefSeq" id="XP_056488578.1">
    <property type="nucleotide sequence ID" value="XM_056629276.1"/>
</dbReference>
<dbReference type="Gene3D" id="3.30.160.60">
    <property type="entry name" value="Classic Zinc Finger"/>
    <property type="match status" value="1"/>
</dbReference>
<feature type="compositionally biased region" description="Basic and acidic residues" evidence="2">
    <location>
        <begin position="96"/>
        <end position="106"/>
    </location>
</feature>
<evidence type="ECO:0000313" key="5">
    <source>
        <dbReference type="Proteomes" id="UP001147747"/>
    </source>
</evidence>
<reference evidence="4" key="2">
    <citation type="journal article" date="2023" name="IMA Fungus">
        <title>Comparative genomic study of the Penicillium genus elucidates a diverse pangenome and 15 lateral gene transfer events.</title>
        <authorList>
            <person name="Petersen C."/>
            <person name="Sorensen T."/>
            <person name="Nielsen M.R."/>
            <person name="Sondergaard T.E."/>
            <person name="Sorensen J.L."/>
            <person name="Fitzpatrick D.A."/>
            <person name="Frisvad J.C."/>
            <person name="Nielsen K.L."/>
        </authorList>
    </citation>
    <scope>NUCLEOTIDE SEQUENCE</scope>
    <source>
        <strain evidence="4">IBT 29677</strain>
    </source>
</reference>
<evidence type="ECO:0000259" key="3">
    <source>
        <dbReference type="PROSITE" id="PS50157"/>
    </source>
</evidence>
<feature type="region of interest" description="Disordered" evidence="2">
    <location>
        <begin position="505"/>
        <end position="572"/>
    </location>
</feature>
<evidence type="ECO:0000256" key="2">
    <source>
        <dbReference type="SAM" id="MobiDB-lite"/>
    </source>
</evidence>
<dbReference type="GeneID" id="81368256"/>
<feature type="compositionally biased region" description="Polar residues" evidence="2">
    <location>
        <begin position="121"/>
        <end position="138"/>
    </location>
</feature>
<sequence>MTASQVDSGRMHPRRRPNLNSNLPSLQTESPSGPSKMPLRKGETFNTPTSPPSSDQDPVLSIRSLPRRAPTSLDAITTSDQRMASILDRLTLAESPEEKPSTKSKADPTSSRVNSAAGVNDTATKKPSNGDGKNQSSPQDKKVSSEEAHDSDSGLGSSISSVESMSPLSKAMNEDIHDHSAITTTAESFESGSTPRRQLGLAACKSIEKFVLIPILKEPKLQPFHALARSVPSRIVKKQIVCLRDLEKTLLWLAPKSTSSRHAYLNFAEFTIQCLHTSASHLNDRDQRLPTDRPYTNGYFVDLVSQVRRYAAMIRATQDRVQAAQGEEKKKISIVSEAALEGGLSINGKPAEIIVTQNGKPISMRTGKPINPDSPYVFKRTISFDQSTDEGVQRSMARRKKNAPPMDINQKCKDCDKVFKRPCDLTKHEKTHSRPWKCAFAGCKYESLGWPTEKERDRHMNDKHSDTPALFKCSFQPCTYASKRESNCKQHMEKAHGWVYVRSKNNARGGSKRGSSLQATPRTPSVGASTPGSRPTDFPTPVSGPSASPCEPSAWPDHIPFNFNDPPAQARSDDFPPLFESSPFSGTNTSSSMGNDFSLFTSANLDAMENQFGAGDPNGLISSLSMHRQSMNSMSVPSAGSVPDLMAPSMSFDGSPLASNTDHNLSFDYEWNRLETSNMQEDYSAPNMQLPTPVYSDNSGLKPASGDMNMAQNYNYAAHGNVSGLSPNAQGNLMLYSPDSTGADEHLQSLYKSAGQQGNTDFPLYDNNMMNNMMHPNNRYVARPQQAQHQPQPQQPQPQPQHQHHPTHQQMASMGYVPTSETMFPPLVEPDMFRGIPGWESQDMNNEAWLVQEMEYKK</sequence>
<dbReference type="GO" id="GO:0008270">
    <property type="term" value="F:zinc ion binding"/>
    <property type="evidence" value="ECO:0007669"/>
    <property type="project" value="UniProtKB-KW"/>
</dbReference>
<feature type="compositionally biased region" description="Low complexity" evidence="2">
    <location>
        <begin position="783"/>
        <end position="792"/>
    </location>
</feature>
<feature type="compositionally biased region" description="Basic and acidic residues" evidence="2">
    <location>
        <begin position="139"/>
        <end position="152"/>
    </location>
</feature>
<accession>A0A9X0B994</accession>
<dbReference type="InterPro" id="IPR013087">
    <property type="entry name" value="Znf_C2H2_type"/>
</dbReference>
<feature type="compositionally biased region" description="Polar residues" evidence="2">
    <location>
        <begin position="18"/>
        <end position="33"/>
    </location>
</feature>
<comment type="caution">
    <text evidence="4">The sequence shown here is derived from an EMBL/GenBank/DDBJ whole genome shotgun (WGS) entry which is preliminary data.</text>
</comment>
<name>A0A9X0B994_9EURO</name>
<protein>
    <submittedName>
        <fullName evidence="4">Zinc finger C2H2</fullName>
    </submittedName>
</protein>
<keyword evidence="1" id="KW-0479">Metal-binding</keyword>
<dbReference type="AlphaFoldDB" id="A0A9X0B994"/>
<dbReference type="PROSITE" id="PS50157">
    <property type="entry name" value="ZINC_FINGER_C2H2_2"/>
    <property type="match status" value="1"/>
</dbReference>
<feature type="compositionally biased region" description="Polar residues" evidence="2">
    <location>
        <begin position="505"/>
        <end position="533"/>
    </location>
</feature>
<keyword evidence="5" id="KW-1185">Reference proteome</keyword>
<dbReference type="Proteomes" id="UP001147747">
    <property type="component" value="Unassembled WGS sequence"/>
</dbReference>
<dbReference type="EMBL" id="JAPZBU010000006">
    <property type="protein sequence ID" value="KAJ5396526.1"/>
    <property type="molecule type" value="Genomic_DNA"/>
</dbReference>
<evidence type="ECO:0000313" key="4">
    <source>
        <dbReference type="EMBL" id="KAJ5396526.1"/>
    </source>
</evidence>
<reference evidence="4" key="1">
    <citation type="submission" date="2022-12" db="EMBL/GenBank/DDBJ databases">
        <authorList>
            <person name="Petersen C."/>
        </authorList>
    </citation>
    <scope>NUCLEOTIDE SEQUENCE</scope>
    <source>
        <strain evidence="4">IBT 29677</strain>
    </source>
</reference>